<dbReference type="EMBL" id="LBVC01000023">
    <property type="protein sequence ID" value="KKQ78370.1"/>
    <property type="molecule type" value="Genomic_DNA"/>
</dbReference>
<comment type="similarity">
    <text evidence="1">Belongs to the NAD(P)-dependent epimerase/dehydratase family.</text>
</comment>
<comment type="caution">
    <text evidence="3">The sequence shown here is derived from an EMBL/GenBank/DDBJ whole genome shotgun (WGS) entry which is preliminary data.</text>
</comment>
<proteinExistence type="inferred from homology"/>
<gene>
    <name evidence="3" type="ORF">US99_C0023G0005</name>
</gene>
<dbReference type="InterPro" id="IPR036291">
    <property type="entry name" value="NAD(P)-bd_dom_sf"/>
</dbReference>
<feature type="domain" description="NAD-dependent epimerase/dehydratase" evidence="2">
    <location>
        <begin position="3"/>
        <end position="237"/>
    </location>
</feature>
<dbReference type="SUPFAM" id="SSF51735">
    <property type="entry name" value="NAD(P)-binding Rossmann-fold domains"/>
    <property type="match status" value="1"/>
</dbReference>
<sequence>MNILITGGTGFIGSHLIYRLLSLGYKITLLKRPSSDIWRIKDIVRKINTIDIDSLENLESIFINNDFEMVIHLAATYIKETNKRKEISQMKTANITFPSKLLRLAIKNKVKYFINTGTCFEYKLSDAKIDENHKIAPYNFYASTKIAFEALLKSFAEKNYIRGITLKLFYPYGEKDNKNKVIPQMIKATLNKEKMLLTKGGQELNFTYVGDVVNAFVKTLSYISSKKYRKYEVFNIGVDKAYKLQYIGKLLEDLSGNNSILYFLKPYSLNEIMYMSCNYKKAKKLLKWKPETGIIKGITRTYEDFLGNIK</sequence>
<evidence type="ECO:0000259" key="2">
    <source>
        <dbReference type="Pfam" id="PF01370"/>
    </source>
</evidence>
<organism evidence="3 4">
    <name type="scientific">Candidatus Daviesbacteria bacterium GW2011_GWF2_38_6</name>
    <dbReference type="NCBI Taxonomy" id="1618432"/>
    <lineage>
        <taxon>Bacteria</taxon>
        <taxon>Candidatus Daviesiibacteriota</taxon>
    </lineage>
</organism>
<dbReference type="Gene3D" id="3.40.50.720">
    <property type="entry name" value="NAD(P)-binding Rossmann-like Domain"/>
    <property type="match status" value="1"/>
</dbReference>
<dbReference type="PANTHER" id="PTHR43000">
    <property type="entry name" value="DTDP-D-GLUCOSE 4,6-DEHYDRATASE-RELATED"/>
    <property type="match status" value="1"/>
</dbReference>
<name>A0A0G0KS64_9BACT</name>
<accession>A0A0G0KS64</accession>
<evidence type="ECO:0000256" key="1">
    <source>
        <dbReference type="ARBA" id="ARBA00007637"/>
    </source>
</evidence>
<evidence type="ECO:0000313" key="3">
    <source>
        <dbReference type="EMBL" id="KKQ78370.1"/>
    </source>
</evidence>
<dbReference type="Pfam" id="PF01370">
    <property type="entry name" value="Epimerase"/>
    <property type="match status" value="1"/>
</dbReference>
<protein>
    <submittedName>
        <fullName evidence="3">NAD-dependent epimerase/dehydratase family protein</fullName>
    </submittedName>
</protein>
<dbReference type="Proteomes" id="UP000034324">
    <property type="component" value="Unassembled WGS sequence"/>
</dbReference>
<dbReference type="AlphaFoldDB" id="A0A0G0KS64"/>
<reference evidence="3 4" key="1">
    <citation type="journal article" date="2015" name="Nature">
        <title>rRNA introns, odd ribosomes, and small enigmatic genomes across a large radiation of phyla.</title>
        <authorList>
            <person name="Brown C.T."/>
            <person name="Hug L.A."/>
            <person name="Thomas B.C."/>
            <person name="Sharon I."/>
            <person name="Castelle C.J."/>
            <person name="Singh A."/>
            <person name="Wilkins M.J."/>
            <person name="Williams K.H."/>
            <person name="Banfield J.F."/>
        </authorList>
    </citation>
    <scope>NUCLEOTIDE SEQUENCE [LARGE SCALE GENOMIC DNA]</scope>
</reference>
<dbReference type="InterPro" id="IPR001509">
    <property type="entry name" value="Epimerase_deHydtase"/>
</dbReference>
<evidence type="ECO:0000313" key="4">
    <source>
        <dbReference type="Proteomes" id="UP000034324"/>
    </source>
</evidence>